<evidence type="ECO:0000259" key="1">
    <source>
        <dbReference type="Pfam" id="PF12728"/>
    </source>
</evidence>
<comment type="caution">
    <text evidence="2">The sequence shown here is derived from an EMBL/GenBank/DDBJ whole genome shotgun (WGS) entry which is preliminary data.</text>
</comment>
<feature type="domain" description="Helix-turn-helix" evidence="1">
    <location>
        <begin position="20"/>
        <end position="67"/>
    </location>
</feature>
<gene>
    <name evidence="2" type="ORF">ACFOYY_20150</name>
</gene>
<dbReference type="Proteomes" id="UP001595698">
    <property type="component" value="Unassembled WGS sequence"/>
</dbReference>
<organism evidence="2 3">
    <name type="scientific">Streptosporangium jomthongense</name>
    <dbReference type="NCBI Taxonomy" id="1193683"/>
    <lineage>
        <taxon>Bacteria</taxon>
        <taxon>Bacillati</taxon>
        <taxon>Actinomycetota</taxon>
        <taxon>Actinomycetes</taxon>
        <taxon>Streptosporangiales</taxon>
        <taxon>Streptosporangiaceae</taxon>
        <taxon>Streptosporangium</taxon>
    </lineage>
</organism>
<proteinExistence type="predicted"/>
<dbReference type="InterPro" id="IPR010093">
    <property type="entry name" value="SinI_DNA-bd"/>
</dbReference>
<name>A0ABV8F1C8_9ACTN</name>
<dbReference type="InterPro" id="IPR041657">
    <property type="entry name" value="HTH_17"/>
</dbReference>
<evidence type="ECO:0000313" key="2">
    <source>
        <dbReference type="EMBL" id="MFC3982467.1"/>
    </source>
</evidence>
<dbReference type="NCBIfam" id="TIGR01764">
    <property type="entry name" value="excise"/>
    <property type="match status" value="1"/>
</dbReference>
<accession>A0ABV8F1C8</accession>
<dbReference type="Pfam" id="PF12728">
    <property type="entry name" value="HTH_17"/>
    <property type="match status" value="1"/>
</dbReference>
<reference evidence="3" key="1">
    <citation type="journal article" date="2019" name="Int. J. Syst. Evol. Microbiol.">
        <title>The Global Catalogue of Microorganisms (GCM) 10K type strain sequencing project: providing services to taxonomists for standard genome sequencing and annotation.</title>
        <authorList>
            <consortium name="The Broad Institute Genomics Platform"/>
            <consortium name="The Broad Institute Genome Sequencing Center for Infectious Disease"/>
            <person name="Wu L."/>
            <person name="Ma J."/>
        </authorList>
    </citation>
    <scope>NUCLEOTIDE SEQUENCE [LARGE SCALE GENOMIC DNA]</scope>
    <source>
        <strain evidence="3">TBRC 7912</strain>
    </source>
</reference>
<evidence type="ECO:0000313" key="3">
    <source>
        <dbReference type="Proteomes" id="UP001595698"/>
    </source>
</evidence>
<keyword evidence="3" id="KW-1185">Reference proteome</keyword>
<dbReference type="RefSeq" id="WP_386190712.1">
    <property type="nucleotide sequence ID" value="NZ_JBHSBC010000020.1"/>
</dbReference>
<sequence length="80" mass="8659">MATSIALTGIPASTPAPSLLLTVEEAAKQLRIGRTQMYQLVMTGTVRSVLIGRLRRVPIECLREYVTDLMAAEASQKTVA</sequence>
<protein>
    <submittedName>
        <fullName evidence="2">Helix-turn-helix domain-containing protein</fullName>
    </submittedName>
</protein>
<dbReference type="EMBL" id="JBHSBC010000020">
    <property type="protein sequence ID" value="MFC3982467.1"/>
    <property type="molecule type" value="Genomic_DNA"/>
</dbReference>